<keyword evidence="3" id="KW-1133">Transmembrane helix</keyword>
<feature type="compositionally biased region" description="Gly residues" evidence="2">
    <location>
        <begin position="188"/>
        <end position="197"/>
    </location>
</feature>
<evidence type="ECO:0000313" key="4">
    <source>
        <dbReference type="EMBL" id="CEM30327.1"/>
    </source>
</evidence>
<feature type="compositionally biased region" description="Basic and acidic residues" evidence="2">
    <location>
        <begin position="224"/>
        <end position="233"/>
    </location>
</feature>
<feature type="region of interest" description="Disordered" evidence="2">
    <location>
        <begin position="74"/>
        <end position="258"/>
    </location>
</feature>
<dbReference type="VEuPathDB" id="CryptoDB:Cvel_22265"/>
<organism evidence="4">
    <name type="scientific">Chromera velia CCMP2878</name>
    <dbReference type="NCBI Taxonomy" id="1169474"/>
    <lineage>
        <taxon>Eukaryota</taxon>
        <taxon>Sar</taxon>
        <taxon>Alveolata</taxon>
        <taxon>Colpodellida</taxon>
        <taxon>Chromeraceae</taxon>
        <taxon>Chromera</taxon>
    </lineage>
</organism>
<evidence type="ECO:0000256" key="2">
    <source>
        <dbReference type="SAM" id="MobiDB-lite"/>
    </source>
</evidence>
<keyword evidence="3" id="KW-0472">Membrane</keyword>
<feature type="compositionally biased region" description="Gly residues" evidence="2">
    <location>
        <begin position="108"/>
        <end position="118"/>
    </location>
</feature>
<feature type="compositionally biased region" description="Basic and acidic residues" evidence="2">
    <location>
        <begin position="74"/>
        <end position="83"/>
    </location>
</feature>
<gene>
    <name evidence="4" type="ORF">Cvel_22265</name>
</gene>
<evidence type="ECO:0000256" key="1">
    <source>
        <dbReference type="SAM" id="Coils"/>
    </source>
</evidence>
<feature type="compositionally biased region" description="Basic and acidic residues" evidence="2">
    <location>
        <begin position="168"/>
        <end position="186"/>
    </location>
</feature>
<keyword evidence="1" id="KW-0175">Coiled coil</keyword>
<protein>
    <submittedName>
        <fullName evidence="4">Uncharacterized protein</fullName>
    </submittedName>
</protein>
<keyword evidence="3" id="KW-0812">Transmembrane</keyword>
<accession>A0A0G4GKA3</accession>
<proteinExistence type="predicted"/>
<name>A0A0G4GKA3_9ALVE</name>
<feature type="transmembrane region" description="Helical" evidence="3">
    <location>
        <begin position="6"/>
        <end position="31"/>
    </location>
</feature>
<dbReference type="EMBL" id="CDMZ01001294">
    <property type="protein sequence ID" value="CEM30327.1"/>
    <property type="molecule type" value="Genomic_DNA"/>
</dbReference>
<feature type="coiled-coil region" evidence="1">
    <location>
        <begin position="272"/>
        <end position="302"/>
    </location>
</feature>
<sequence length="347" mass="37859">MELSNVLLTIIIVCSVVAGLILCGCCCFCCFSSPVLWDMYNSYTEAKRIESGEASEIRYKPKNTVLAEMLEDTLKRKTDEEPPGKGGGKNKNPAANDSNRSSLQSTESGGGTVHGGFGDLSAAVERGDGDGGDGIEDPGSDEDRLVVPVRGGQRARSPSPPMYPQGGRGEDRNKDRGLGRGRDNRGGEVAGAGVGLEGEGHRANGKAGGRRDRERSRSVPQTEHYGRRMREEPTGGPRRASRYPSAHTVRFGGEDYDEEEEWVDEGRLQSAAEAATMRAERLDRQRREWEQARRAAARRERERVRMGVYGASIPEETEEELEAMETGSLESDDFRAAAARHSSHGRA</sequence>
<feature type="region of interest" description="Disordered" evidence="2">
    <location>
        <begin position="309"/>
        <end position="347"/>
    </location>
</feature>
<feature type="compositionally biased region" description="Polar residues" evidence="2">
    <location>
        <begin position="97"/>
        <end position="107"/>
    </location>
</feature>
<feature type="compositionally biased region" description="Acidic residues" evidence="2">
    <location>
        <begin position="130"/>
        <end position="140"/>
    </location>
</feature>
<evidence type="ECO:0000256" key="3">
    <source>
        <dbReference type="SAM" id="Phobius"/>
    </source>
</evidence>
<dbReference type="AlphaFoldDB" id="A0A0G4GKA3"/>
<reference evidence="4" key="1">
    <citation type="submission" date="2014-11" db="EMBL/GenBank/DDBJ databases">
        <authorList>
            <person name="Otto D Thomas"/>
            <person name="Naeem Raeece"/>
        </authorList>
    </citation>
    <scope>NUCLEOTIDE SEQUENCE</scope>
</reference>